<evidence type="ECO:0000256" key="1">
    <source>
        <dbReference type="PROSITE-ProRule" id="PRU00023"/>
    </source>
</evidence>
<name>A0A1V6S0H6_9EURO</name>
<dbReference type="Pfam" id="PF13637">
    <property type="entry name" value="Ank_4"/>
    <property type="match status" value="1"/>
</dbReference>
<feature type="repeat" description="ANK" evidence="1">
    <location>
        <begin position="147"/>
        <end position="179"/>
    </location>
</feature>
<dbReference type="EMBL" id="MDYP01000014">
    <property type="protein sequence ID" value="OQE07259.1"/>
    <property type="molecule type" value="Genomic_DNA"/>
</dbReference>
<accession>A0A1V6S0H6</accession>
<dbReference type="SMART" id="SM00248">
    <property type="entry name" value="ANK"/>
    <property type="match status" value="3"/>
</dbReference>
<comment type="caution">
    <text evidence="2">The sequence shown here is derived from an EMBL/GenBank/DDBJ whole genome shotgun (WGS) entry which is preliminary data.</text>
</comment>
<keyword evidence="1" id="KW-0040">ANK repeat</keyword>
<dbReference type="Gene3D" id="1.25.40.20">
    <property type="entry name" value="Ankyrin repeat-containing domain"/>
    <property type="match status" value="1"/>
</dbReference>
<proteinExistence type="predicted"/>
<dbReference type="AlphaFoldDB" id="A0A1V6S0H6"/>
<evidence type="ECO:0000313" key="2">
    <source>
        <dbReference type="EMBL" id="OQE07259.1"/>
    </source>
</evidence>
<gene>
    <name evidence="2" type="ORF">PENVUL_c014G08828</name>
</gene>
<dbReference type="OrthoDB" id="4325003at2759"/>
<evidence type="ECO:0000313" key="3">
    <source>
        <dbReference type="Proteomes" id="UP000191518"/>
    </source>
</evidence>
<dbReference type="PROSITE" id="PS50297">
    <property type="entry name" value="ANK_REP_REGION"/>
    <property type="match status" value="1"/>
</dbReference>
<sequence length="221" mass="25142">MSAYHTPEQGYMRVVTPPPIPAKTLLLVHQLPELDEQQLPEFLDHTIRDGCDIRHLYEVMIDAIRSHKAYLVKELLQYGTPVSPIYVREAVKAKAKDILISFFDHGWDINTPMSGMDPPILANGLEDLEMTIWLLDHGADPNKRCDIDNTPLYYAVRYADLATIDLLLHRGGDVRMGQLVHNAIYRESDTLEVVKMLVDRGAPFNSLMYQDHSILGTCFLL</sequence>
<dbReference type="InterPro" id="IPR036770">
    <property type="entry name" value="Ankyrin_rpt-contain_sf"/>
</dbReference>
<dbReference type="InterPro" id="IPR002110">
    <property type="entry name" value="Ankyrin_rpt"/>
</dbReference>
<dbReference type="STRING" id="29845.A0A1V6S0H6"/>
<dbReference type="SUPFAM" id="SSF48403">
    <property type="entry name" value="Ankyrin repeat"/>
    <property type="match status" value="1"/>
</dbReference>
<dbReference type="Proteomes" id="UP000191518">
    <property type="component" value="Unassembled WGS sequence"/>
</dbReference>
<dbReference type="PROSITE" id="PS50088">
    <property type="entry name" value="ANK_REPEAT"/>
    <property type="match status" value="1"/>
</dbReference>
<reference evidence="3" key="1">
    <citation type="journal article" date="2017" name="Nat. Microbiol.">
        <title>Global analysis of biosynthetic gene clusters reveals vast potential of secondary metabolite production in Penicillium species.</title>
        <authorList>
            <person name="Nielsen J.C."/>
            <person name="Grijseels S."/>
            <person name="Prigent S."/>
            <person name="Ji B."/>
            <person name="Dainat J."/>
            <person name="Nielsen K.F."/>
            <person name="Frisvad J.C."/>
            <person name="Workman M."/>
            <person name="Nielsen J."/>
        </authorList>
    </citation>
    <scope>NUCLEOTIDE SEQUENCE [LARGE SCALE GENOMIC DNA]</scope>
    <source>
        <strain evidence="3">IBT 29486</strain>
    </source>
</reference>
<keyword evidence="3" id="KW-1185">Reference proteome</keyword>
<organism evidence="2 3">
    <name type="scientific">Penicillium vulpinum</name>
    <dbReference type="NCBI Taxonomy" id="29845"/>
    <lineage>
        <taxon>Eukaryota</taxon>
        <taxon>Fungi</taxon>
        <taxon>Dikarya</taxon>
        <taxon>Ascomycota</taxon>
        <taxon>Pezizomycotina</taxon>
        <taxon>Eurotiomycetes</taxon>
        <taxon>Eurotiomycetidae</taxon>
        <taxon>Eurotiales</taxon>
        <taxon>Aspergillaceae</taxon>
        <taxon>Penicillium</taxon>
    </lineage>
</organism>
<protein>
    <submittedName>
        <fullName evidence="2">Uncharacterized protein</fullName>
    </submittedName>
</protein>